<evidence type="ECO:0000259" key="8">
    <source>
        <dbReference type="Pfam" id="PF13087"/>
    </source>
</evidence>
<feature type="compositionally biased region" description="Basic and acidic residues" evidence="6">
    <location>
        <begin position="1954"/>
        <end position="1966"/>
    </location>
</feature>
<evidence type="ECO:0000259" key="9">
    <source>
        <dbReference type="Pfam" id="PF23576"/>
    </source>
</evidence>
<evidence type="ECO:0000313" key="10">
    <source>
        <dbReference type="EMBL" id="PON87672.1"/>
    </source>
</evidence>
<evidence type="ECO:0000256" key="6">
    <source>
        <dbReference type="SAM" id="MobiDB-lite"/>
    </source>
</evidence>
<feature type="compositionally biased region" description="Basic and acidic residues" evidence="6">
    <location>
        <begin position="2148"/>
        <end position="2164"/>
    </location>
</feature>
<dbReference type="InterPro" id="IPR047187">
    <property type="entry name" value="SF1_C_Upf1"/>
</dbReference>
<reference evidence="11" key="1">
    <citation type="submission" date="2016-06" db="EMBL/GenBank/DDBJ databases">
        <title>Parallel loss of symbiosis genes in relatives of nitrogen-fixing non-legume Parasponia.</title>
        <authorList>
            <person name="Van Velzen R."/>
            <person name="Holmer R."/>
            <person name="Bu F."/>
            <person name="Rutten L."/>
            <person name="Van Zeijl A."/>
            <person name="Liu W."/>
            <person name="Santuari L."/>
            <person name="Cao Q."/>
            <person name="Sharma T."/>
            <person name="Shen D."/>
            <person name="Roswanjaya Y."/>
            <person name="Wardhani T."/>
            <person name="Kalhor M.S."/>
            <person name="Jansen J."/>
            <person name="Van den Hoogen J."/>
            <person name="Gungor B."/>
            <person name="Hartog M."/>
            <person name="Hontelez J."/>
            <person name="Verver J."/>
            <person name="Yang W.-C."/>
            <person name="Schijlen E."/>
            <person name="Repin R."/>
            <person name="Schilthuizen M."/>
            <person name="Schranz E."/>
            <person name="Heidstra R."/>
            <person name="Miyata K."/>
            <person name="Fedorova E."/>
            <person name="Kohlen W."/>
            <person name="Bisseling T."/>
            <person name="Smit S."/>
            <person name="Geurts R."/>
        </authorList>
    </citation>
    <scope>NUCLEOTIDE SEQUENCE [LARGE SCALE GENOMIC DNA]</scope>
    <source>
        <strain evidence="11">cv. RG33-2</strain>
    </source>
</reference>
<dbReference type="PANTHER" id="PTHR10887">
    <property type="entry name" value="DNA2/NAM7 HELICASE FAMILY"/>
    <property type="match status" value="1"/>
</dbReference>
<dbReference type="Gene3D" id="3.40.50.300">
    <property type="entry name" value="P-loop containing nucleotide triphosphate hydrolases"/>
    <property type="match status" value="2"/>
</dbReference>
<comment type="caution">
    <text evidence="10">The sequence shown here is derived from an EMBL/GenBank/DDBJ whole genome shotgun (WGS) entry which is preliminary data.</text>
</comment>
<dbReference type="GO" id="GO:0004386">
    <property type="term" value="F:helicase activity"/>
    <property type="evidence" value="ECO:0007669"/>
    <property type="project" value="UniProtKB-KW"/>
</dbReference>
<feature type="domain" description="Helicase SEN1 beta-barrel" evidence="9">
    <location>
        <begin position="1148"/>
        <end position="1253"/>
    </location>
</feature>
<feature type="domain" description="DNA2/NAM7 helicase helicase" evidence="7">
    <location>
        <begin position="1311"/>
        <end position="1686"/>
    </location>
</feature>
<keyword evidence="5" id="KW-0175">Coiled coil</keyword>
<keyword evidence="11" id="KW-1185">Reference proteome</keyword>
<dbReference type="PANTHER" id="PTHR10887:SF495">
    <property type="entry name" value="HELICASE SENATAXIN ISOFORM X1-RELATED"/>
    <property type="match status" value="1"/>
</dbReference>
<dbReference type="InterPro" id="IPR041679">
    <property type="entry name" value="DNA2/NAM7-like_C"/>
</dbReference>
<dbReference type="GO" id="GO:0005694">
    <property type="term" value="C:chromosome"/>
    <property type="evidence" value="ECO:0007669"/>
    <property type="project" value="UniProtKB-ARBA"/>
</dbReference>
<evidence type="ECO:0000259" key="7">
    <source>
        <dbReference type="Pfam" id="PF13086"/>
    </source>
</evidence>
<evidence type="ECO:0000313" key="11">
    <source>
        <dbReference type="Proteomes" id="UP000237000"/>
    </source>
</evidence>
<dbReference type="InterPro" id="IPR056474">
    <property type="entry name" value="SEN1_barrel"/>
</dbReference>
<accession>A0A2P5EQ78</accession>
<dbReference type="InterPro" id="IPR045055">
    <property type="entry name" value="DNA2/NAM7-like"/>
</dbReference>
<keyword evidence="1" id="KW-0547">Nucleotide-binding</keyword>
<proteinExistence type="predicted"/>
<dbReference type="Pfam" id="PF13086">
    <property type="entry name" value="AAA_11"/>
    <property type="match status" value="1"/>
</dbReference>
<dbReference type="STRING" id="63057.A0A2P5EQ78"/>
<dbReference type="FunCoup" id="A0A2P5EQ78">
    <property type="interactions" value="689"/>
</dbReference>
<gene>
    <name evidence="10" type="ORF">TorRG33x02_165160</name>
</gene>
<dbReference type="OrthoDB" id="6513042at2759"/>
<feature type="compositionally biased region" description="Basic and acidic residues" evidence="6">
    <location>
        <begin position="1981"/>
        <end position="1998"/>
    </location>
</feature>
<keyword evidence="3" id="KW-0347">Helicase</keyword>
<dbReference type="GO" id="GO:0016787">
    <property type="term" value="F:hydrolase activity"/>
    <property type="evidence" value="ECO:0007669"/>
    <property type="project" value="UniProtKB-KW"/>
</dbReference>
<keyword evidence="2 10" id="KW-0378">Hydrolase</keyword>
<evidence type="ECO:0000256" key="3">
    <source>
        <dbReference type="ARBA" id="ARBA00022806"/>
    </source>
</evidence>
<sequence length="2270" mass="254997">MGPLLETFYNYFKDERGDSPLRRLWKRISEEMQQCVQCITQHHQAQEMYSMEYELSSISPLLDVLRSLDEERVTTHLKEINSRLVREDYDPAHNNFEVVSVMYEVLMFPVMLDDQSLFTEFEQFIEAIDNIHELALDGQQQFPGVYALFFFKRRVRSVGHRLAGSMGKLRRATDLEPLQPLIKKFIGFLETEALPSAMKTSRPRAELDRVSIWLGIKSLLGFLEPPAFEEGILERYPIILDISLEALQDGEHEKQRRHFLYFLLHQVPVSSNFSFLTRQKARQIALLIVRRGYAMNPPCPPFECAHMWGPPLVSSLKDSSLHNSLRQPAFDLIQTILVSDAAVLISSLLSSCPPPSPGRSISNELNDDEDDVRLLFAVDAEEKNDSSWRDFGMQSKIASLDFGEWMCIPMLWIDVLVDINPLVLPVSFWKAVFWARSRFSMVEPETNSEMTIPVRTWLSSSEISSTFGWKLPTGSDDGGDEKEQKNSIKVSTMSLALIQAFTRLTAHFLVQVGQAELRKQWTWEPRMGESLILSLLDPSDTVRQFGKCILEHVSDTRGLACGLKFLCSSGSSLSSVVLGFRHAVKLVQVNIVVLKFQMLQHFFFILRKLVEQGELPTPDMPEKSSDFASISKFSTHGGFLRQPVFDSLTVSMDGKSVEINKKLQEKFCCLLSETAWPCIRRCLIEGKASIDSSICQMTCIRLLEILPIVFEKLWPSFVKQPDSCGILKSAFDFSWLHDLVDWGKSALKVVVVYWKRAIGSLLKLLKGSCHKTVALTIKTIEDLISCDSVSMDGLTEQVSHLSVSLSKEASDNIKRNFSSESLPLKMKEPILEVQPWPIKDSEVQILDPATINDKKDGNDLIVLSDDEKEVLPSEIMLSDSSIGRCKLDSKTVASRVDENTSNIELTSKKVYGVDTSKDILKATLSVDVTDGLASKLNSDKPSKKLESITFPKSGVDNNQKERISERDTIVSLKSQGRVDLKKSSDVAVGYKKSNKTCESLKTNDMVLKDIVCDAEDDPLESALNSVRRQSSPLAKPNIFVPKRQLIQLRTPVGDKSGNFQRLEARVRRFKPPRLDEWYKPILEIDYFATTGLSSACEDNRCTFGKLKEVPVSFESPEEYIDIFRPLVLEEFKAQLQSSFQENPSWEEMYFGVVSVLAVERVDDFHLVRFAHDDDDSTSSRSFSENDLVLLTKEPLQKSSHDVHMVGKVERRERDNKRRLSILLIRFYLQNGTSRLNQARKNLLERSKWHASRIMSITPQLREFQALSSIKEIPLFPIILKPINDGPCSKDFSKVDLSKLSQPLQLILKSSFNESQLQAISVAIGLRSSKKKVELSLIQGPPGTGKTRTILAIASGLLACPSEKTDKTENPLAGTGSLKKSNSLLTKIRETAAIARAWQDAALAKQLNEDVQRTSKSTDATVKRRVLICAQSNAAVDELVSRISSQGLYRIDGKMYKPYLVRVGNVKTVHPNSLPFFIDTLVDHRLADETMKLSESKNDMNVHSSTTLRSNLEKLVDRIRFYEAKRANLSDENSNLKNSLEDDSHKEDDLKELSDAKVQMKLRKLYEQKKQIYKDLSIAQAQEKKTNEEIKGLKYKIRKSILREAEIVVTTLSGCGGDLYAVCSESVSGHRFGSPSENTLFDAVVIDEAAQALEPATLIPLQLLKSNGVKCIMVGDPKQLPATVLSNVASKFLFECSMFERLQKAGHPVVMLTKQYRMHPEICRFPSSHFYERKLLNGEMSSKLAPFHETEGLGPYVFYDIIDGRELRGKNSGALSLYNEHEVDAALEVVKFFKNKYPSEFIAGRIGIITPYKRQLSLLRSRFSTFFGSSIVDDMEFNTVDGFQGREVDILILSTVRAATSSAGPGINLSNIGFVADVRRMNVALTRAKLSLWVVGNARTLQTNKNWAALIKDAVERNLVRTVKMPYRSMFKGSLQKNRASENLMELKCDEKVKDASQHVKQNESSKRIGKIRTNYINQGAKSRDDGREKDSSATRDDVGINKRSFRDGLLPVDSSSVVVANVDSKFSEDGKFVTRGKHVTYGEFKGKESGGKFVTRDDGRENDSSATRDDVGINKRSGRDGLLPVDSSSVVVENVDSKFSEDGKFVTRGKHVTYGEFKGKESDGKKIKENSQKVKRKSKLENSGKSMYHPEEDTGDKGLKEQMPKRLKTFSGGDGRRQGNQDASAPSAATASSHNGRDLNDQGRDPNKVGTSDLIAKRKKQREAVDAILYSALIPSKKSETSAKPLPAKRHSSSSSTPSIGIKQPKTRRD</sequence>
<feature type="compositionally biased region" description="Low complexity" evidence="6">
    <location>
        <begin position="2183"/>
        <end position="2193"/>
    </location>
</feature>
<feature type="region of interest" description="Disordered" evidence="6">
    <location>
        <begin position="2044"/>
        <end position="2081"/>
    </location>
</feature>
<name>A0A2P5EQ78_TREOI</name>
<dbReference type="InParanoid" id="A0A2P5EQ78"/>
<dbReference type="CDD" id="cd18808">
    <property type="entry name" value="SF1_C_Upf1"/>
    <property type="match status" value="1"/>
</dbReference>
<feature type="compositionally biased region" description="Basic and acidic residues" evidence="6">
    <location>
        <begin position="2044"/>
        <end position="2079"/>
    </location>
</feature>
<feature type="region of interest" description="Disordered" evidence="6">
    <location>
        <begin position="2116"/>
        <end position="2270"/>
    </location>
</feature>
<organism evidence="10 11">
    <name type="scientific">Trema orientale</name>
    <name type="common">Charcoal tree</name>
    <name type="synonym">Celtis orientalis</name>
    <dbReference type="NCBI Taxonomy" id="63057"/>
    <lineage>
        <taxon>Eukaryota</taxon>
        <taxon>Viridiplantae</taxon>
        <taxon>Streptophyta</taxon>
        <taxon>Embryophyta</taxon>
        <taxon>Tracheophyta</taxon>
        <taxon>Spermatophyta</taxon>
        <taxon>Magnoliopsida</taxon>
        <taxon>eudicotyledons</taxon>
        <taxon>Gunneridae</taxon>
        <taxon>Pentapetalae</taxon>
        <taxon>rosids</taxon>
        <taxon>fabids</taxon>
        <taxon>Rosales</taxon>
        <taxon>Cannabaceae</taxon>
        <taxon>Trema</taxon>
    </lineage>
</organism>
<feature type="region of interest" description="Disordered" evidence="6">
    <location>
        <begin position="1954"/>
        <end position="1998"/>
    </location>
</feature>
<dbReference type="EMBL" id="JXTC01000114">
    <property type="protein sequence ID" value="PON87672.1"/>
    <property type="molecule type" value="Genomic_DNA"/>
</dbReference>
<dbReference type="InterPro" id="IPR041677">
    <property type="entry name" value="DNA2/NAM7_AAA_11"/>
</dbReference>
<evidence type="ECO:0000256" key="2">
    <source>
        <dbReference type="ARBA" id="ARBA00022801"/>
    </source>
</evidence>
<evidence type="ECO:0000256" key="5">
    <source>
        <dbReference type="SAM" id="Coils"/>
    </source>
</evidence>
<evidence type="ECO:0000256" key="1">
    <source>
        <dbReference type="ARBA" id="ARBA00022741"/>
    </source>
</evidence>
<dbReference type="SUPFAM" id="SSF52540">
    <property type="entry name" value="P-loop containing nucleoside triphosphate hydrolases"/>
    <property type="match status" value="1"/>
</dbReference>
<protein>
    <submittedName>
        <fullName evidence="10">P-loop containing nucleoside triphosphate hydrolase</fullName>
    </submittedName>
</protein>
<feature type="domain" description="DNA2/NAM7 helicase-like C-terminal" evidence="8">
    <location>
        <begin position="1694"/>
        <end position="1897"/>
    </location>
</feature>
<dbReference type="FunFam" id="3.40.50.300:FF:000326">
    <property type="entry name" value="P-loop containing nucleoside triphosphate hydrolase"/>
    <property type="match status" value="1"/>
</dbReference>
<feature type="compositionally biased region" description="Basic and acidic residues" evidence="6">
    <location>
        <begin position="2195"/>
        <end position="2207"/>
    </location>
</feature>
<feature type="coiled-coil region" evidence="5">
    <location>
        <begin position="1511"/>
        <end position="1545"/>
    </location>
</feature>
<keyword evidence="4" id="KW-0067">ATP-binding</keyword>
<evidence type="ECO:0000256" key="4">
    <source>
        <dbReference type="ARBA" id="ARBA00022840"/>
    </source>
</evidence>
<dbReference type="CDD" id="cd18042">
    <property type="entry name" value="DEXXQc_SETX"/>
    <property type="match status" value="1"/>
</dbReference>
<feature type="compositionally biased region" description="Basic and acidic residues" evidence="6">
    <location>
        <begin position="2117"/>
        <end position="2132"/>
    </location>
</feature>
<dbReference type="Proteomes" id="UP000237000">
    <property type="component" value="Unassembled WGS sequence"/>
</dbReference>
<dbReference type="InterPro" id="IPR027417">
    <property type="entry name" value="P-loop_NTPase"/>
</dbReference>
<dbReference type="GO" id="GO:0005524">
    <property type="term" value="F:ATP binding"/>
    <property type="evidence" value="ECO:0007669"/>
    <property type="project" value="UniProtKB-KW"/>
</dbReference>
<dbReference type="Pfam" id="PF13087">
    <property type="entry name" value="AAA_12"/>
    <property type="match status" value="1"/>
</dbReference>
<dbReference type="Pfam" id="PF23576">
    <property type="entry name" value="SEN1_barrel"/>
    <property type="match status" value="1"/>
</dbReference>